<evidence type="ECO:0000313" key="2">
    <source>
        <dbReference type="EMBL" id="KAI9263388.1"/>
    </source>
</evidence>
<protein>
    <submittedName>
        <fullName evidence="2">Uncharacterized protein</fullName>
    </submittedName>
</protein>
<dbReference type="InterPro" id="IPR021109">
    <property type="entry name" value="Peptidase_aspartic_dom_sf"/>
</dbReference>
<reference evidence="2" key="1">
    <citation type="journal article" date="2022" name="IScience">
        <title>Evolution of zygomycete secretomes and the origins of terrestrial fungal ecologies.</title>
        <authorList>
            <person name="Chang Y."/>
            <person name="Wang Y."/>
            <person name="Mondo S."/>
            <person name="Ahrendt S."/>
            <person name="Andreopoulos W."/>
            <person name="Barry K."/>
            <person name="Beard J."/>
            <person name="Benny G.L."/>
            <person name="Blankenship S."/>
            <person name="Bonito G."/>
            <person name="Cuomo C."/>
            <person name="Desiro A."/>
            <person name="Gervers K.A."/>
            <person name="Hundley H."/>
            <person name="Kuo A."/>
            <person name="LaButti K."/>
            <person name="Lang B.F."/>
            <person name="Lipzen A."/>
            <person name="O'Donnell K."/>
            <person name="Pangilinan J."/>
            <person name="Reynolds N."/>
            <person name="Sandor L."/>
            <person name="Smith M.E."/>
            <person name="Tsang A."/>
            <person name="Grigoriev I.V."/>
            <person name="Stajich J.E."/>
            <person name="Spatafora J.W."/>
        </authorList>
    </citation>
    <scope>NUCLEOTIDE SEQUENCE</scope>
    <source>
        <strain evidence="2">RSA 2281</strain>
    </source>
</reference>
<sequence length="250" mass="28887">MAYTEEDNKLQQALLETIRQNGRLLDELQAARRREETLIDRCFHLKELLDRKQSLRSGNPCHNNSNSTHWDHLDDKSDAARNTNGKNHNNGNNHMNDHEEELVPWNRVPHYEVIVNGKTKSEAFVANNSSVCFIRESAVKRAGLRPYRLNPPARFKFFGSDQPIVVTEAVNVPMQIGEYRGQSLMFIHEVRSEIILGASWIQSERVFWNVNYMLIGQKKIRVDPKPPILIKKNDPRTNTLDGPVIIERLN</sequence>
<dbReference type="EMBL" id="JAIXMP010000013">
    <property type="protein sequence ID" value="KAI9263388.1"/>
    <property type="molecule type" value="Genomic_DNA"/>
</dbReference>
<comment type="caution">
    <text evidence="2">The sequence shown here is derived from an EMBL/GenBank/DDBJ whole genome shotgun (WGS) entry which is preliminary data.</text>
</comment>
<name>A0AAD5K0P0_9FUNG</name>
<keyword evidence="3" id="KW-1185">Reference proteome</keyword>
<reference evidence="2" key="2">
    <citation type="submission" date="2023-02" db="EMBL/GenBank/DDBJ databases">
        <authorList>
            <consortium name="DOE Joint Genome Institute"/>
            <person name="Mondo S.J."/>
            <person name="Chang Y."/>
            <person name="Wang Y."/>
            <person name="Ahrendt S."/>
            <person name="Andreopoulos W."/>
            <person name="Barry K."/>
            <person name="Beard J."/>
            <person name="Benny G.L."/>
            <person name="Blankenship S."/>
            <person name="Bonito G."/>
            <person name="Cuomo C."/>
            <person name="Desiro A."/>
            <person name="Gervers K.A."/>
            <person name="Hundley H."/>
            <person name="Kuo A."/>
            <person name="LaButti K."/>
            <person name="Lang B.F."/>
            <person name="Lipzen A."/>
            <person name="O'Donnell K."/>
            <person name="Pangilinan J."/>
            <person name="Reynolds N."/>
            <person name="Sandor L."/>
            <person name="Smith M.W."/>
            <person name="Tsang A."/>
            <person name="Grigoriev I.V."/>
            <person name="Stajich J.E."/>
            <person name="Spatafora J.W."/>
        </authorList>
    </citation>
    <scope>NUCLEOTIDE SEQUENCE</scope>
    <source>
        <strain evidence="2">RSA 2281</strain>
    </source>
</reference>
<evidence type="ECO:0000256" key="1">
    <source>
        <dbReference type="SAM" id="MobiDB-lite"/>
    </source>
</evidence>
<feature type="compositionally biased region" description="Basic and acidic residues" evidence="1">
    <location>
        <begin position="69"/>
        <end position="79"/>
    </location>
</feature>
<dbReference type="CDD" id="cd00303">
    <property type="entry name" value="retropepsin_like"/>
    <property type="match status" value="1"/>
</dbReference>
<dbReference type="Gene3D" id="2.40.70.10">
    <property type="entry name" value="Acid Proteases"/>
    <property type="match status" value="1"/>
</dbReference>
<feature type="region of interest" description="Disordered" evidence="1">
    <location>
        <begin position="55"/>
        <end position="97"/>
    </location>
</feature>
<feature type="compositionally biased region" description="Low complexity" evidence="1">
    <location>
        <begin position="82"/>
        <end position="94"/>
    </location>
</feature>
<accession>A0AAD5K0P0</accession>
<gene>
    <name evidence="2" type="ORF">BDA99DRAFT_510102</name>
</gene>
<organism evidence="2 3">
    <name type="scientific">Phascolomyces articulosus</name>
    <dbReference type="NCBI Taxonomy" id="60185"/>
    <lineage>
        <taxon>Eukaryota</taxon>
        <taxon>Fungi</taxon>
        <taxon>Fungi incertae sedis</taxon>
        <taxon>Mucoromycota</taxon>
        <taxon>Mucoromycotina</taxon>
        <taxon>Mucoromycetes</taxon>
        <taxon>Mucorales</taxon>
        <taxon>Lichtheimiaceae</taxon>
        <taxon>Phascolomyces</taxon>
    </lineage>
</organism>
<dbReference type="Proteomes" id="UP001209540">
    <property type="component" value="Unassembled WGS sequence"/>
</dbReference>
<dbReference type="AlphaFoldDB" id="A0AAD5K0P0"/>
<proteinExistence type="predicted"/>
<evidence type="ECO:0000313" key="3">
    <source>
        <dbReference type="Proteomes" id="UP001209540"/>
    </source>
</evidence>
<feature type="compositionally biased region" description="Polar residues" evidence="1">
    <location>
        <begin position="55"/>
        <end position="68"/>
    </location>
</feature>